<proteinExistence type="predicted"/>
<protein>
    <submittedName>
        <fullName evidence="5">MarR family transcriptional regulator</fullName>
    </submittedName>
</protein>
<dbReference type="InterPro" id="IPR036388">
    <property type="entry name" value="WH-like_DNA-bd_sf"/>
</dbReference>
<dbReference type="GO" id="GO:0003677">
    <property type="term" value="F:DNA binding"/>
    <property type="evidence" value="ECO:0007669"/>
    <property type="project" value="UniProtKB-KW"/>
</dbReference>
<sequence length="146" mass="16564">MERVARTDAGLASELRVSVMRLRRRLSNQREATDDLSVGARSALGVLFREGEMTVGQLAAHERVQPPSMTRTVACLVDGGYVERRQDEHDKRQVLVAISAEGTRRLQADRRRRDEWLAQRLHQLTPDERAVLRQAAPILERLASLD</sequence>
<dbReference type="Proteomes" id="UP000281708">
    <property type="component" value="Unassembled WGS sequence"/>
</dbReference>
<dbReference type="SMART" id="SM00347">
    <property type="entry name" value="HTH_MARR"/>
    <property type="match status" value="1"/>
</dbReference>
<dbReference type="InterPro" id="IPR000835">
    <property type="entry name" value="HTH_MarR-typ"/>
</dbReference>
<evidence type="ECO:0000259" key="4">
    <source>
        <dbReference type="PROSITE" id="PS50995"/>
    </source>
</evidence>
<accession>A0A3L8NXV3</accession>
<dbReference type="AlphaFoldDB" id="A0A3L8NXV3"/>
<comment type="caution">
    <text evidence="5">The sequence shown here is derived from an EMBL/GenBank/DDBJ whole genome shotgun (WGS) entry which is preliminary data.</text>
</comment>
<keyword evidence="6" id="KW-1185">Reference proteome</keyword>
<feature type="domain" description="HTH marR-type" evidence="4">
    <location>
        <begin position="8"/>
        <end position="141"/>
    </location>
</feature>
<evidence type="ECO:0000256" key="2">
    <source>
        <dbReference type="ARBA" id="ARBA00023125"/>
    </source>
</evidence>
<reference evidence="5 6" key="1">
    <citation type="submission" date="2018-10" db="EMBL/GenBank/DDBJ databases">
        <title>Marmoricola sp. 4Q3S-7 whole genome shotgun sequence.</title>
        <authorList>
            <person name="Li F."/>
        </authorList>
    </citation>
    <scope>NUCLEOTIDE SEQUENCE [LARGE SCALE GENOMIC DNA]</scope>
    <source>
        <strain evidence="5 6">4Q3S-7</strain>
    </source>
</reference>
<dbReference type="InterPro" id="IPR036390">
    <property type="entry name" value="WH_DNA-bd_sf"/>
</dbReference>
<name>A0A3L8NXV3_9ACTN</name>
<dbReference type="PANTHER" id="PTHR39515">
    <property type="entry name" value="CONSERVED PROTEIN"/>
    <property type="match status" value="1"/>
</dbReference>
<evidence type="ECO:0000256" key="1">
    <source>
        <dbReference type="ARBA" id="ARBA00023015"/>
    </source>
</evidence>
<dbReference type="Pfam" id="PF01047">
    <property type="entry name" value="MarR"/>
    <property type="match status" value="1"/>
</dbReference>
<keyword evidence="2" id="KW-0238">DNA-binding</keyword>
<dbReference type="EMBL" id="RDBE01000010">
    <property type="protein sequence ID" value="RLV47512.1"/>
    <property type="molecule type" value="Genomic_DNA"/>
</dbReference>
<dbReference type="PROSITE" id="PS01117">
    <property type="entry name" value="HTH_MARR_1"/>
    <property type="match status" value="1"/>
</dbReference>
<dbReference type="InterPro" id="IPR052526">
    <property type="entry name" value="HTH-type_Bedaq_tolerance"/>
</dbReference>
<organism evidence="5 6">
    <name type="scientific">Nocardioides mangrovicus</name>
    <dbReference type="NCBI Taxonomy" id="2478913"/>
    <lineage>
        <taxon>Bacteria</taxon>
        <taxon>Bacillati</taxon>
        <taxon>Actinomycetota</taxon>
        <taxon>Actinomycetes</taxon>
        <taxon>Propionibacteriales</taxon>
        <taxon>Nocardioidaceae</taxon>
        <taxon>Nocardioides</taxon>
    </lineage>
</organism>
<gene>
    <name evidence="5" type="ORF">D9V37_15115</name>
</gene>
<dbReference type="PROSITE" id="PS50995">
    <property type="entry name" value="HTH_MARR_2"/>
    <property type="match status" value="1"/>
</dbReference>
<evidence type="ECO:0000313" key="5">
    <source>
        <dbReference type="EMBL" id="RLV47512.1"/>
    </source>
</evidence>
<dbReference type="SUPFAM" id="SSF46785">
    <property type="entry name" value="Winged helix' DNA-binding domain"/>
    <property type="match status" value="1"/>
</dbReference>
<dbReference type="Gene3D" id="1.10.10.10">
    <property type="entry name" value="Winged helix-like DNA-binding domain superfamily/Winged helix DNA-binding domain"/>
    <property type="match status" value="1"/>
</dbReference>
<dbReference type="GO" id="GO:0003700">
    <property type="term" value="F:DNA-binding transcription factor activity"/>
    <property type="evidence" value="ECO:0007669"/>
    <property type="project" value="InterPro"/>
</dbReference>
<keyword evidence="1" id="KW-0805">Transcription regulation</keyword>
<dbReference type="InterPro" id="IPR023187">
    <property type="entry name" value="Tscrpt_reg_MarR-type_CS"/>
</dbReference>
<keyword evidence="3" id="KW-0804">Transcription</keyword>
<dbReference type="OrthoDB" id="9804055at2"/>
<dbReference type="Gene3D" id="1.10.287.100">
    <property type="match status" value="1"/>
</dbReference>
<evidence type="ECO:0000256" key="3">
    <source>
        <dbReference type="ARBA" id="ARBA00023163"/>
    </source>
</evidence>
<evidence type="ECO:0000313" key="6">
    <source>
        <dbReference type="Proteomes" id="UP000281708"/>
    </source>
</evidence>
<dbReference type="PANTHER" id="PTHR39515:SF2">
    <property type="entry name" value="HTH-TYPE TRANSCRIPTIONAL REGULATOR RV0880"/>
    <property type="match status" value="1"/>
</dbReference>